<organism evidence="2 3">
    <name type="scientific">Roseivivax lentus</name>
    <dbReference type="NCBI Taxonomy" id="633194"/>
    <lineage>
        <taxon>Bacteria</taxon>
        <taxon>Pseudomonadati</taxon>
        <taxon>Pseudomonadota</taxon>
        <taxon>Alphaproteobacteria</taxon>
        <taxon>Rhodobacterales</taxon>
        <taxon>Roseobacteraceae</taxon>
        <taxon>Roseivivax</taxon>
    </lineage>
</organism>
<protein>
    <submittedName>
        <fullName evidence="2">Uncharacterized protein</fullName>
    </submittedName>
</protein>
<evidence type="ECO:0000313" key="3">
    <source>
        <dbReference type="Proteomes" id="UP000186684"/>
    </source>
</evidence>
<gene>
    <name evidence="2" type="ORF">SAMN05421759_10677</name>
</gene>
<proteinExistence type="predicted"/>
<keyword evidence="1" id="KW-0732">Signal</keyword>
<dbReference type="AlphaFoldDB" id="A0A1N7MZ79"/>
<sequence length="50" mass="5048">MKLLTTIQALILVALTVYGASAAADKPVSAPDCPPTSSACLTVDVATLMN</sequence>
<dbReference type="EMBL" id="FTOQ01000006">
    <property type="protein sequence ID" value="SIS91416.1"/>
    <property type="molecule type" value="Genomic_DNA"/>
</dbReference>
<evidence type="ECO:0000313" key="2">
    <source>
        <dbReference type="EMBL" id="SIS91416.1"/>
    </source>
</evidence>
<dbReference type="RefSeq" id="WP_159441642.1">
    <property type="nucleotide sequence ID" value="NZ_FTOQ01000006.1"/>
</dbReference>
<keyword evidence="3" id="KW-1185">Reference proteome</keyword>
<accession>A0A1N7MZ79</accession>
<reference evidence="3" key="1">
    <citation type="submission" date="2017-01" db="EMBL/GenBank/DDBJ databases">
        <authorList>
            <person name="Varghese N."/>
            <person name="Submissions S."/>
        </authorList>
    </citation>
    <scope>NUCLEOTIDE SEQUENCE [LARGE SCALE GENOMIC DNA]</scope>
    <source>
        <strain evidence="3">DSM 29430</strain>
    </source>
</reference>
<evidence type="ECO:0000256" key="1">
    <source>
        <dbReference type="SAM" id="SignalP"/>
    </source>
</evidence>
<dbReference type="Proteomes" id="UP000186684">
    <property type="component" value="Unassembled WGS sequence"/>
</dbReference>
<feature type="signal peptide" evidence="1">
    <location>
        <begin position="1"/>
        <end position="22"/>
    </location>
</feature>
<feature type="chain" id="PRO_5009943575" evidence="1">
    <location>
        <begin position="23"/>
        <end position="50"/>
    </location>
</feature>
<name>A0A1N7MZ79_9RHOB</name>